<accession>A0A170PK64</accession>
<organism evidence="2 3">
    <name type="scientific">Candidatus Promineifilum breve</name>
    <dbReference type="NCBI Taxonomy" id="1806508"/>
    <lineage>
        <taxon>Bacteria</taxon>
        <taxon>Bacillati</taxon>
        <taxon>Chloroflexota</taxon>
        <taxon>Ardenticatenia</taxon>
        <taxon>Candidatus Promineifilales</taxon>
        <taxon>Candidatus Promineifilaceae</taxon>
        <taxon>Candidatus Promineifilum</taxon>
    </lineage>
</organism>
<keyword evidence="3" id="KW-1185">Reference proteome</keyword>
<sequence>MASEVEISVKTVDRGSAALKGVSTQVKNLNDGIEGAQRSWAKYTLAIGAAGAALGSIVMAGKAAMSALTEGAELQLAQSRFDNLAASIGTTADALTGELGAATQGMLSNAQIVASATDIISLGLGDTSDEVVRLGNLVGQLGWDMQVLTLTLANDSKMRLDSLGLSVSDIDARVEALTASGMALGDAFDLAVIEAGEAKLELLGSAADTSAGKIQQLGAMWADATDAFKINFAEAVVDQLDSVTDAIGQNAPGFEEGMGELGKKAGEAMGAAMNVAASIGLDSLNEQIAETAGISQRELSQLYNQIADREGMGIWLSAEEDLRLAQLVNEQLITENALVLSLVDSYRALAEARMEDDGQGQDSVDTNQKLADSMSVQAVAARKNSDYIADLMDSYKSADGAATAFYGSFAYGQMVIDQQAAAVDNLAARHQAYQEQMATYQAAMAAGGDAFMQQAGAEAGDQIFSADMVANTDAISQAILGMADDAGAGALAMADLNIKLGEMEPAAARAAVAATVAQTAIQQLIGAWQSGEIDTSQLLASVDAVITELQNKDLPTIELEINAKKPVNDQPWHNLPLEERQIDIEANYTPVETALGTALGLITGSPSDTRTIQILADYEAVTTAAESDIPNAISSISADARTVQFLSDTKLVDDDVTRLDNSHLQIIVDYTTGTPPPIPGNAVGGPVSRSNPYIVGEVGPELFVPWTDGSIVPNHRVNWGGGDGGGVTIQNYFYGPTNAADVARATDTAGRRLLERLSQMGMPT</sequence>
<geneLocation type="plasmid" evidence="2 3">
    <name>III</name>
</geneLocation>
<name>A0A170PK64_9CHLR</name>
<keyword evidence="1" id="KW-0175">Coiled coil</keyword>
<proteinExistence type="predicted"/>
<gene>
    <name evidence="2" type="ORF">CFX0092_P0027</name>
</gene>
<reference evidence="2" key="1">
    <citation type="submission" date="2016-01" db="EMBL/GenBank/DDBJ databases">
        <authorList>
            <person name="Mcilroy J.S."/>
            <person name="Karst M S."/>
            <person name="Albertsen M."/>
        </authorList>
    </citation>
    <scope>NUCLEOTIDE SEQUENCE</scope>
    <source>
        <strain evidence="2">Cfx-K</strain>
        <plasmid evidence="2">III</plasmid>
    </source>
</reference>
<dbReference type="EMBL" id="LN890657">
    <property type="protein sequence ID" value="CUS06427.1"/>
    <property type="molecule type" value="Genomic_DNA"/>
</dbReference>
<dbReference type="RefSeq" id="WP_197699981.1">
    <property type="nucleotide sequence ID" value="NZ_LN890657.1"/>
</dbReference>
<dbReference type="AlphaFoldDB" id="A0A170PK64"/>
<evidence type="ECO:0000256" key="1">
    <source>
        <dbReference type="SAM" id="Coils"/>
    </source>
</evidence>
<evidence type="ECO:0008006" key="4">
    <source>
        <dbReference type="Google" id="ProtNLM"/>
    </source>
</evidence>
<evidence type="ECO:0000313" key="3">
    <source>
        <dbReference type="Proteomes" id="UP000215027"/>
    </source>
</evidence>
<dbReference type="KEGG" id="pbf:CFX0092_P0027"/>
<keyword evidence="2" id="KW-0614">Plasmid</keyword>
<protein>
    <recommendedName>
        <fullName evidence="4">Bacteriophage tail tape measure C-terminal domain-containing protein</fullName>
    </recommendedName>
</protein>
<evidence type="ECO:0000313" key="2">
    <source>
        <dbReference type="EMBL" id="CUS06427.1"/>
    </source>
</evidence>
<dbReference type="Proteomes" id="UP000215027">
    <property type="component" value="Plasmid III"/>
</dbReference>
<feature type="coiled-coil region" evidence="1">
    <location>
        <begin position="416"/>
        <end position="443"/>
    </location>
</feature>